<evidence type="ECO:0000256" key="2">
    <source>
        <dbReference type="ARBA" id="ARBA00023125"/>
    </source>
</evidence>
<dbReference type="PANTHER" id="PTHR46796">
    <property type="entry name" value="HTH-TYPE TRANSCRIPTIONAL ACTIVATOR RHAS-RELATED"/>
    <property type="match status" value="1"/>
</dbReference>
<dbReference type="InterPro" id="IPR050204">
    <property type="entry name" value="AraC_XylS_family_regulators"/>
</dbReference>
<sequence length="319" mass="35508">MEHRDDARVRLEVQGRDLDEGLEFFSDGYGGDGLTGRITDVDFAYRHTATGDSRLTLRSNKFLGEMAGAVTPVGEHIVHWLTRGTASMDVGHEEHRLGVGSPVIVPKNQPFRFRYEDYEQSLVHIDDSVVFEVAAEREGALPGSLVFDHASPLTEAAKARWGAAVRRIAATYLDPAAPPLLRLEAARFAAASMLEAFPHTSTIMQEALLAPRNASLREAVEYLHINAHLPITPSDVARQVGVTPRGLQQAFSRHLDTTPTEYLRGIRLERVRDELRISSPDQVTVAEVARRWAFSHLGRFSGSYVQRFGEYPRDTLLRG</sequence>
<dbReference type="Gene3D" id="1.10.10.60">
    <property type="entry name" value="Homeodomain-like"/>
    <property type="match status" value="1"/>
</dbReference>
<dbReference type="AlphaFoldDB" id="A0A7W3JKG7"/>
<evidence type="ECO:0000313" key="6">
    <source>
        <dbReference type="EMBL" id="MBA8814493.1"/>
    </source>
</evidence>
<accession>A0A7W3JKG7</accession>
<dbReference type="PANTHER" id="PTHR46796:SF12">
    <property type="entry name" value="HTH-TYPE DNA-BINDING TRANSCRIPTIONAL ACTIVATOR EUTR"/>
    <property type="match status" value="1"/>
</dbReference>
<keyword evidence="1" id="KW-0805">Transcription regulation</keyword>
<dbReference type="Proteomes" id="UP000321154">
    <property type="component" value="Unassembled WGS sequence"/>
</dbReference>
<dbReference type="EMBL" id="BJUV01000032">
    <property type="protein sequence ID" value="GEK84302.1"/>
    <property type="molecule type" value="Genomic_DNA"/>
</dbReference>
<keyword evidence="3" id="KW-0804">Transcription</keyword>
<reference evidence="6 8" key="2">
    <citation type="submission" date="2020-07" db="EMBL/GenBank/DDBJ databases">
        <title>Sequencing the genomes of 1000 actinobacteria strains.</title>
        <authorList>
            <person name="Klenk H.-P."/>
        </authorList>
    </citation>
    <scope>NUCLEOTIDE SEQUENCE [LARGE SCALE GENOMIC DNA]</scope>
    <source>
        <strain evidence="6 8">DSM 10309</strain>
    </source>
</reference>
<dbReference type="SUPFAM" id="SSF46689">
    <property type="entry name" value="Homeodomain-like"/>
    <property type="match status" value="1"/>
</dbReference>
<name>A0A7W3JKG7_9MICO</name>
<dbReference type="SMART" id="SM00342">
    <property type="entry name" value="HTH_ARAC"/>
    <property type="match status" value="1"/>
</dbReference>
<gene>
    <name evidence="6" type="ORF">FB463_002766</name>
    <name evidence="5" type="ORF">FFA01_26110</name>
</gene>
<dbReference type="GO" id="GO:0003700">
    <property type="term" value="F:DNA-binding transcription factor activity"/>
    <property type="evidence" value="ECO:0007669"/>
    <property type="project" value="InterPro"/>
</dbReference>
<evidence type="ECO:0000256" key="3">
    <source>
        <dbReference type="ARBA" id="ARBA00023163"/>
    </source>
</evidence>
<evidence type="ECO:0000313" key="5">
    <source>
        <dbReference type="EMBL" id="GEK84302.1"/>
    </source>
</evidence>
<evidence type="ECO:0000259" key="4">
    <source>
        <dbReference type="PROSITE" id="PS01124"/>
    </source>
</evidence>
<dbReference type="RefSeq" id="WP_167627384.1">
    <property type="nucleotide sequence ID" value="NZ_BAAAHR010000004.1"/>
</dbReference>
<reference evidence="5 7" key="1">
    <citation type="submission" date="2019-07" db="EMBL/GenBank/DDBJ databases">
        <title>Whole genome shotgun sequence of Frigoribacterium faeni NBRC 103066.</title>
        <authorList>
            <person name="Hosoyama A."/>
            <person name="Uohara A."/>
            <person name="Ohji S."/>
            <person name="Ichikawa N."/>
        </authorList>
    </citation>
    <scope>NUCLEOTIDE SEQUENCE [LARGE SCALE GENOMIC DNA]</scope>
    <source>
        <strain evidence="5 7">NBRC 103066</strain>
    </source>
</reference>
<dbReference type="GO" id="GO:0043565">
    <property type="term" value="F:sequence-specific DNA binding"/>
    <property type="evidence" value="ECO:0007669"/>
    <property type="project" value="InterPro"/>
</dbReference>
<dbReference type="Pfam" id="PF14525">
    <property type="entry name" value="AraC_binding_2"/>
    <property type="match status" value="1"/>
</dbReference>
<feature type="domain" description="HTH araC/xylS-type" evidence="4">
    <location>
        <begin position="217"/>
        <end position="318"/>
    </location>
</feature>
<evidence type="ECO:0000256" key="1">
    <source>
        <dbReference type="ARBA" id="ARBA00023015"/>
    </source>
</evidence>
<dbReference type="InterPro" id="IPR009057">
    <property type="entry name" value="Homeodomain-like_sf"/>
</dbReference>
<comment type="caution">
    <text evidence="6">The sequence shown here is derived from an EMBL/GenBank/DDBJ whole genome shotgun (WGS) entry which is preliminary data.</text>
</comment>
<dbReference type="InterPro" id="IPR035418">
    <property type="entry name" value="AraC-bd_2"/>
</dbReference>
<keyword evidence="2 6" id="KW-0238">DNA-binding</keyword>
<protein>
    <submittedName>
        <fullName evidence="6">AraC-like DNA-binding protein</fullName>
    </submittedName>
</protein>
<dbReference type="InterPro" id="IPR018060">
    <property type="entry name" value="HTH_AraC"/>
</dbReference>
<dbReference type="Pfam" id="PF12833">
    <property type="entry name" value="HTH_18"/>
    <property type="match status" value="1"/>
</dbReference>
<dbReference type="Proteomes" id="UP000522688">
    <property type="component" value="Unassembled WGS sequence"/>
</dbReference>
<organism evidence="6 8">
    <name type="scientific">Frigoribacterium faeni</name>
    <dbReference type="NCBI Taxonomy" id="145483"/>
    <lineage>
        <taxon>Bacteria</taxon>
        <taxon>Bacillati</taxon>
        <taxon>Actinomycetota</taxon>
        <taxon>Actinomycetes</taxon>
        <taxon>Micrococcales</taxon>
        <taxon>Microbacteriaceae</taxon>
        <taxon>Frigoribacterium</taxon>
    </lineage>
</organism>
<keyword evidence="7" id="KW-1185">Reference proteome</keyword>
<dbReference type="EMBL" id="JACGWW010000005">
    <property type="protein sequence ID" value="MBA8814493.1"/>
    <property type="molecule type" value="Genomic_DNA"/>
</dbReference>
<dbReference type="PROSITE" id="PS01124">
    <property type="entry name" value="HTH_ARAC_FAMILY_2"/>
    <property type="match status" value="1"/>
</dbReference>
<evidence type="ECO:0000313" key="7">
    <source>
        <dbReference type="Proteomes" id="UP000321154"/>
    </source>
</evidence>
<proteinExistence type="predicted"/>
<evidence type="ECO:0000313" key="8">
    <source>
        <dbReference type="Proteomes" id="UP000522688"/>
    </source>
</evidence>